<keyword evidence="6" id="KW-0297">G-protein coupled receptor</keyword>
<feature type="transmembrane region" description="Helical" evidence="10">
    <location>
        <begin position="12"/>
        <end position="31"/>
    </location>
</feature>
<feature type="transmembrane region" description="Helical" evidence="10">
    <location>
        <begin position="169"/>
        <end position="190"/>
    </location>
</feature>
<sequence length="519" mass="59112">MDATLPPVAYPLTANAVLVAVFAFFGLVLNIIPLTMLWQVRSLPAVTLIGTVMVYVTWTFINVCIWPRDDFAVWWNGVGLCDIIATLRTPMFSLLALAVCILTRDLSRAVDVDHPRLFESAAQRRRRIITDVLCIFGLPTLQVPLHYLVQYNRFSIIAIYGCVDLLDDSWPKIVLLSMWPLLIGFLNCYYSILTMLRLRRHHGRLSSTLSRTSSGLDAGKFLKLFTMTVVLLIIYLPVLGYFFYTNVRGGFGPYSYSRIHNPMIWNQIIYFHTADYPETQYWAWFPITFAYILFFWYGLTYEAIECYRRTLAFCGFAKIWPSLNHPHQSKSSSYTMSTDPDSITPLPPIGNSAEKHPMPIVQETVVPEPATQLPPVHRGLFSTFRTHINVPFPLFNPMLTPSSAKTTNISPARRASTNTADLEKQAHTEDTTQQAIVTSSPVQTNIWSGTDDEELDPNVPKMGTRAYRERERREMMKRGSQEKNDISRVIPDNVYVNMGHSVQSGVEVKREFVQKEADA</sequence>
<comment type="similarity">
    <text evidence="2">Belongs to the G-protein coupled receptor 4 family.</text>
</comment>
<evidence type="ECO:0000256" key="5">
    <source>
        <dbReference type="ARBA" id="ARBA00022989"/>
    </source>
</evidence>
<evidence type="ECO:0000256" key="7">
    <source>
        <dbReference type="ARBA" id="ARBA00023136"/>
    </source>
</evidence>
<dbReference type="Pfam" id="PF02076">
    <property type="entry name" value="STE3"/>
    <property type="match status" value="1"/>
</dbReference>
<keyword evidence="4 10" id="KW-0812">Transmembrane</keyword>
<evidence type="ECO:0000256" key="4">
    <source>
        <dbReference type="ARBA" id="ARBA00022692"/>
    </source>
</evidence>
<dbReference type="Proteomes" id="UP000785200">
    <property type="component" value="Unassembled WGS sequence"/>
</dbReference>
<keyword evidence="3" id="KW-0589">Pheromone response</keyword>
<name>A0A9P7B0L8_9HELO</name>
<keyword evidence="9" id="KW-0807">Transducer</keyword>
<dbReference type="PANTHER" id="PTHR28097:SF1">
    <property type="entry name" value="PHEROMONE A FACTOR RECEPTOR"/>
    <property type="match status" value="1"/>
</dbReference>
<keyword evidence="8 11" id="KW-0675">Receptor</keyword>
<keyword evidence="12" id="KW-1185">Reference proteome</keyword>
<evidence type="ECO:0000256" key="9">
    <source>
        <dbReference type="ARBA" id="ARBA00023224"/>
    </source>
</evidence>
<dbReference type="GO" id="GO:0004932">
    <property type="term" value="F:mating-type factor pheromone receptor activity"/>
    <property type="evidence" value="ECO:0007669"/>
    <property type="project" value="InterPro"/>
</dbReference>
<gene>
    <name evidence="11" type="ORF">D0Z07_1414</name>
</gene>
<dbReference type="GO" id="GO:0000750">
    <property type="term" value="P:pheromone-dependent signal transduction involved in conjugation with cellular fusion"/>
    <property type="evidence" value="ECO:0007669"/>
    <property type="project" value="TreeGrafter"/>
</dbReference>
<dbReference type="CDD" id="cd14966">
    <property type="entry name" value="7tmD_STE3"/>
    <property type="match status" value="1"/>
</dbReference>
<comment type="subcellular location">
    <subcellularLocation>
        <location evidence="1">Membrane</location>
        <topology evidence="1">Multi-pass membrane protein</topology>
    </subcellularLocation>
</comment>
<feature type="transmembrane region" description="Helical" evidence="10">
    <location>
        <begin position="43"/>
        <end position="63"/>
    </location>
</feature>
<keyword evidence="5 10" id="KW-1133">Transmembrane helix</keyword>
<accession>A0A9P7B0L8</accession>
<protein>
    <submittedName>
        <fullName evidence="11">Pheromone a factor receptor</fullName>
    </submittedName>
</protein>
<dbReference type="PANTHER" id="PTHR28097">
    <property type="entry name" value="PHEROMONE A FACTOR RECEPTOR"/>
    <property type="match status" value="1"/>
</dbReference>
<evidence type="ECO:0000313" key="11">
    <source>
        <dbReference type="EMBL" id="KAG0652332.1"/>
    </source>
</evidence>
<dbReference type="OrthoDB" id="2874149at2759"/>
<evidence type="ECO:0000256" key="6">
    <source>
        <dbReference type="ARBA" id="ARBA00023040"/>
    </source>
</evidence>
<evidence type="ECO:0000256" key="1">
    <source>
        <dbReference type="ARBA" id="ARBA00004141"/>
    </source>
</evidence>
<evidence type="ECO:0000256" key="3">
    <source>
        <dbReference type="ARBA" id="ARBA00022507"/>
    </source>
</evidence>
<dbReference type="EMBL" id="VNKQ01000003">
    <property type="protein sequence ID" value="KAG0652332.1"/>
    <property type="molecule type" value="Genomic_DNA"/>
</dbReference>
<evidence type="ECO:0000256" key="8">
    <source>
        <dbReference type="ARBA" id="ARBA00023170"/>
    </source>
</evidence>
<feature type="transmembrane region" description="Helical" evidence="10">
    <location>
        <begin position="221"/>
        <end position="244"/>
    </location>
</feature>
<evidence type="ECO:0000256" key="10">
    <source>
        <dbReference type="SAM" id="Phobius"/>
    </source>
</evidence>
<comment type="caution">
    <text evidence="11">The sequence shown here is derived from an EMBL/GenBank/DDBJ whole genome shotgun (WGS) entry which is preliminary data.</text>
</comment>
<keyword evidence="7 10" id="KW-0472">Membrane</keyword>
<dbReference type="PRINTS" id="PR00899">
    <property type="entry name" value="GPCRSTE3"/>
</dbReference>
<proteinExistence type="inferred from homology"/>
<dbReference type="InterPro" id="IPR001499">
    <property type="entry name" value="GPCR_STE3"/>
</dbReference>
<feature type="transmembrane region" description="Helical" evidence="10">
    <location>
        <begin position="281"/>
        <end position="299"/>
    </location>
</feature>
<organism evidence="11 12">
    <name type="scientific">Hyphodiscus hymeniophilus</name>
    <dbReference type="NCBI Taxonomy" id="353542"/>
    <lineage>
        <taxon>Eukaryota</taxon>
        <taxon>Fungi</taxon>
        <taxon>Dikarya</taxon>
        <taxon>Ascomycota</taxon>
        <taxon>Pezizomycotina</taxon>
        <taxon>Leotiomycetes</taxon>
        <taxon>Helotiales</taxon>
        <taxon>Hyphodiscaceae</taxon>
        <taxon>Hyphodiscus</taxon>
    </lineage>
</organism>
<evidence type="ECO:0000313" key="12">
    <source>
        <dbReference type="Proteomes" id="UP000785200"/>
    </source>
</evidence>
<dbReference type="AlphaFoldDB" id="A0A9P7B0L8"/>
<feature type="transmembrane region" description="Helical" evidence="10">
    <location>
        <begin position="128"/>
        <end position="149"/>
    </location>
</feature>
<dbReference type="GO" id="GO:0005886">
    <property type="term" value="C:plasma membrane"/>
    <property type="evidence" value="ECO:0007669"/>
    <property type="project" value="TreeGrafter"/>
</dbReference>
<evidence type="ECO:0000256" key="2">
    <source>
        <dbReference type="ARBA" id="ARBA00011085"/>
    </source>
</evidence>
<reference evidence="11" key="1">
    <citation type="submission" date="2019-07" db="EMBL/GenBank/DDBJ databases">
        <title>Hyphodiscus hymeniophilus genome sequencing and assembly.</title>
        <authorList>
            <person name="Kramer G."/>
            <person name="Nodwell J."/>
        </authorList>
    </citation>
    <scope>NUCLEOTIDE SEQUENCE</scope>
    <source>
        <strain evidence="11">ATCC 34498</strain>
    </source>
</reference>